<proteinExistence type="predicted"/>
<reference evidence="2 3" key="1">
    <citation type="submission" date="2019-05" db="EMBL/GenBank/DDBJ databases">
        <title>Mikania micrantha, genome provides insights into the molecular mechanism of rapid growth.</title>
        <authorList>
            <person name="Liu B."/>
        </authorList>
    </citation>
    <scope>NUCLEOTIDE SEQUENCE [LARGE SCALE GENOMIC DNA]</scope>
    <source>
        <strain evidence="2">NLD-2019</strain>
        <tissue evidence="2">Leaf</tissue>
    </source>
</reference>
<feature type="region of interest" description="Disordered" evidence="1">
    <location>
        <begin position="258"/>
        <end position="288"/>
    </location>
</feature>
<protein>
    <submittedName>
        <fullName evidence="2">Uncharacterized protein</fullName>
    </submittedName>
</protein>
<dbReference type="OrthoDB" id="10674366at2759"/>
<dbReference type="Proteomes" id="UP000326396">
    <property type="component" value="Linkage Group LG7"/>
</dbReference>
<dbReference type="AlphaFoldDB" id="A0A5N6M2E2"/>
<comment type="caution">
    <text evidence="2">The sequence shown here is derived from an EMBL/GenBank/DDBJ whole genome shotgun (WGS) entry which is preliminary data.</text>
</comment>
<evidence type="ECO:0000313" key="3">
    <source>
        <dbReference type="Proteomes" id="UP000326396"/>
    </source>
</evidence>
<name>A0A5N6M2E2_9ASTR</name>
<accession>A0A5N6M2E2</accession>
<keyword evidence="3" id="KW-1185">Reference proteome</keyword>
<sequence>MPPSSTVLTVASRHREVLTVRSSAMWWVFVLLLPPVRRGFLLRLHKGLANEAFEKVESYGLVPNMINYLMKDYKIGVAKGTTYSFFGLQHPVLLLFWFKLLGCCAELLKKKVDMRYSDEWRLAVVHLKVKMVQKFIFQRSTQRFAFKGDMSWNEVNYHGSGMTYLVMKECKMSRWSFNGAAGVLQGDVWSFAGQAGIPKIHFLPFNPIDKMSLAKIKCIVSIRVLLNRFSPDGETSIGLVQHEGGPCGVLATIQHRHTPGDTTRQDEVPPSVSKNNSGGEGHTTPGRR</sequence>
<gene>
    <name evidence="2" type="ORF">E3N88_35970</name>
</gene>
<evidence type="ECO:0000256" key="1">
    <source>
        <dbReference type="SAM" id="MobiDB-lite"/>
    </source>
</evidence>
<organism evidence="2 3">
    <name type="scientific">Mikania micrantha</name>
    <name type="common">bitter vine</name>
    <dbReference type="NCBI Taxonomy" id="192012"/>
    <lineage>
        <taxon>Eukaryota</taxon>
        <taxon>Viridiplantae</taxon>
        <taxon>Streptophyta</taxon>
        <taxon>Embryophyta</taxon>
        <taxon>Tracheophyta</taxon>
        <taxon>Spermatophyta</taxon>
        <taxon>Magnoliopsida</taxon>
        <taxon>eudicotyledons</taxon>
        <taxon>Gunneridae</taxon>
        <taxon>Pentapetalae</taxon>
        <taxon>asterids</taxon>
        <taxon>campanulids</taxon>
        <taxon>Asterales</taxon>
        <taxon>Asteraceae</taxon>
        <taxon>Asteroideae</taxon>
        <taxon>Heliantheae alliance</taxon>
        <taxon>Eupatorieae</taxon>
        <taxon>Mikania</taxon>
    </lineage>
</organism>
<dbReference type="EMBL" id="SZYD01000017">
    <property type="protein sequence ID" value="KAD3068090.1"/>
    <property type="molecule type" value="Genomic_DNA"/>
</dbReference>
<evidence type="ECO:0000313" key="2">
    <source>
        <dbReference type="EMBL" id="KAD3068090.1"/>
    </source>
</evidence>